<evidence type="ECO:0000256" key="9">
    <source>
        <dbReference type="SAM" id="MobiDB-lite"/>
    </source>
</evidence>
<dbReference type="InterPro" id="IPR011805">
    <property type="entry name" value="RNase_R"/>
</dbReference>
<dbReference type="Gene3D" id="2.40.50.140">
    <property type="entry name" value="Nucleic acid-binding proteins"/>
    <property type="match status" value="3"/>
</dbReference>
<dbReference type="CDD" id="cd04471">
    <property type="entry name" value="S1_RNase_R"/>
    <property type="match status" value="1"/>
</dbReference>
<keyword evidence="12" id="KW-1185">Reference proteome</keyword>
<dbReference type="InterPro" id="IPR012340">
    <property type="entry name" value="NA-bd_OB-fold"/>
</dbReference>
<evidence type="ECO:0000256" key="2">
    <source>
        <dbReference type="ARBA" id="ARBA00004496"/>
    </source>
</evidence>
<comment type="subcellular location">
    <subcellularLocation>
        <location evidence="2 8">Cytoplasm</location>
    </subcellularLocation>
</comment>
<feature type="region of interest" description="Disordered" evidence="9">
    <location>
        <begin position="652"/>
        <end position="714"/>
    </location>
</feature>
<sequence>MSKKHSRKDNKKRKSSASSQAVLKGTLDITRSGIGYVIVEGQPNDVLVRPNDFNTALHGDTVKVQLTGGRQGSRQQGKVVQVLHRKQSEFMGKIEMGKNFAFFVADTDKPMPDIFIPVENLKDAKDKDRAIVRILEWQPNKKPLGEVVQVLDAVNEGDLAMKEILMENGFGLFFHDDVIEETERIPDTISLAEINKRKDCRDILTFTIDPVDAKDFDDALSFRVLKNGMYEVGIHIADVSYYVEPGTELDKEAYTRATSVYLPDRVAPMLPERISNELCSLRPNEDKLTFSVIVQMTPRGEIKQHWIGRTVIHSNRRFTYEEVQETLEKGEGDYQAEILILNNFAQRMRKQRFKHGAINFSSVEVRFKLDETGKPIGIVVKESKEAHQLIEEFMLLANRLVAERASKEKVNKDPLPFPYRVHDQPDELKLLPFAAFAKKYGHHFDTSSPDAIAASFNQMLKDVQGKPEQHVLEQLGIRTMAKAAYTAENIGHYGLGFENYCHFTSPIRRYPDVMVHRILQDILNGKPEVDKKMEVKCKHCSERERAAMEAERASNKYKQVEFMQQYLGDEFDGVISGVSAFGFWVETIDHKCEGLVSIASLLDYDDFRLIEGDYSIAGMRSGRKFRMGDKVRIKVVAANLTKRQLDYEWVFGSGNNAEPAPRPEGEGRRRKSETPAENDPFGKFRNSGKGGKKIKDSKPAKAGGAKPKKKPTKK</sequence>
<keyword evidence="5 8" id="KW-0378">Hydrolase</keyword>
<evidence type="ECO:0000256" key="6">
    <source>
        <dbReference type="ARBA" id="ARBA00022839"/>
    </source>
</evidence>
<dbReference type="InterPro" id="IPR001900">
    <property type="entry name" value="RNase_II/R"/>
</dbReference>
<evidence type="ECO:0000256" key="5">
    <source>
        <dbReference type="ARBA" id="ARBA00022801"/>
    </source>
</evidence>
<dbReference type="Pfam" id="PF00773">
    <property type="entry name" value="RNB"/>
    <property type="match status" value="1"/>
</dbReference>
<dbReference type="InterPro" id="IPR003029">
    <property type="entry name" value="S1_domain"/>
</dbReference>
<organism evidence="11 12">
    <name type="scientific">Pseudobacter ginsenosidimutans</name>
    <dbReference type="NCBI Taxonomy" id="661488"/>
    <lineage>
        <taxon>Bacteria</taxon>
        <taxon>Pseudomonadati</taxon>
        <taxon>Bacteroidota</taxon>
        <taxon>Chitinophagia</taxon>
        <taxon>Chitinophagales</taxon>
        <taxon>Chitinophagaceae</taxon>
        <taxon>Pseudobacter</taxon>
    </lineage>
</organism>
<evidence type="ECO:0000256" key="4">
    <source>
        <dbReference type="ARBA" id="ARBA00022722"/>
    </source>
</evidence>
<dbReference type="HAMAP" id="MF_01895">
    <property type="entry name" value="RNase_R"/>
    <property type="match status" value="1"/>
</dbReference>
<dbReference type="EMBL" id="SGXA01000001">
    <property type="protein sequence ID" value="RZS75167.1"/>
    <property type="molecule type" value="Genomic_DNA"/>
</dbReference>
<keyword evidence="4 8" id="KW-0540">Nuclease</keyword>
<evidence type="ECO:0000256" key="3">
    <source>
        <dbReference type="ARBA" id="ARBA00022490"/>
    </source>
</evidence>
<dbReference type="SMART" id="SM00316">
    <property type="entry name" value="S1"/>
    <property type="match status" value="1"/>
</dbReference>
<evidence type="ECO:0000313" key="12">
    <source>
        <dbReference type="Proteomes" id="UP000293874"/>
    </source>
</evidence>
<feature type="compositionally biased region" description="Basic residues" evidence="9">
    <location>
        <begin position="1"/>
        <end position="15"/>
    </location>
</feature>
<comment type="similarity">
    <text evidence="8">Belongs to the RNR ribonuclease family. RNase R subfamily.</text>
</comment>
<evidence type="ECO:0000256" key="1">
    <source>
        <dbReference type="ARBA" id="ARBA00001849"/>
    </source>
</evidence>
<dbReference type="PANTHER" id="PTHR23355">
    <property type="entry name" value="RIBONUCLEASE"/>
    <property type="match status" value="1"/>
</dbReference>
<dbReference type="PANTHER" id="PTHR23355:SF9">
    <property type="entry name" value="DIS3-LIKE EXONUCLEASE 2"/>
    <property type="match status" value="1"/>
</dbReference>
<reference evidence="11 12" key="1">
    <citation type="submission" date="2019-02" db="EMBL/GenBank/DDBJ databases">
        <title>Genomic Encyclopedia of Type Strains, Phase IV (KMG-IV): sequencing the most valuable type-strain genomes for metagenomic binning, comparative biology and taxonomic classification.</title>
        <authorList>
            <person name="Goeker M."/>
        </authorList>
    </citation>
    <scope>NUCLEOTIDE SEQUENCE [LARGE SCALE GENOMIC DNA]</scope>
    <source>
        <strain evidence="11 12">DSM 18116</strain>
    </source>
</reference>
<dbReference type="SMART" id="SM00357">
    <property type="entry name" value="CSP"/>
    <property type="match status" value="2"/>
</dbReference>
<dbReference type="GO" id="GO:0005829">
    <property type="term" value="C:cytosol"/>
    <property type="evidence" value="ECO:0007669"/>
    <property type="project" value="TreeGrafter"/>
</dbReference>
<comment type="catalytic activity">
    <reaction evidence="1 8">
        <text>Exonucleolytic cleavage in the 3'- to 5'-direction to yield nucleoside 5'-phosphates.</text>
        <dbReference type="EC" id="3.1.13.1"/>
    </reaction>
</comment>
<dbReference type="InterPro" id="IPR004476">
    <property type="entry name" value="RNase_II/RNase_R"/>
</dbReference>
<dbReference type="InterPro" id="IPR011129">
    <property type="entry name" value="CSD"/>
</dbReference>
<dbReference type="Pfam" id="PF00575">
    <property type="entry name" value="S1"/>
    <property type="match status" value="1"/>
</dbReference>
<comment type="caution">
    <text evidence="11">The sequence shown here is derived from an EMBL/GenBank/DDBJ whole genome shotgun (WGS) entry which is preliminary data.</text>
</comment>
<comment type="function">
    <text evidence="8">3'-5' exoribonuclease that releases 5'-nucleoside monophosphates and is involved in maturation of structured RNAs.</text>
</comment>
<dbReference type="SUPFAM" id="SSF50249">
    <property type="entry name" value="Nucleic acid-binding proteins"/>
    <property type="match status" value="3"/>
</dbReference>
<dbReference type="InterPro" id="IPR040476">
    <property type="entry name" value="CSD2"/>
</dbReference>
<keyword evidence="6 8" id="KW-0269">Exonuclease</keyword>
<evidence type="ECO:0000256" key="8">
    <source>
        <dbReference type="HAMAP-Rule" id="MF_01895"/>
    </source>
</evidence>
<dbReference type="AlphaFoldDB" id="A0A4Q7N0Q1"/>
<dbReference type="NCBIfam" id="TIGR02063">
    <property type="entry name" value="RNase_R"/>
    <property type="match status" value="1"/>
</dbReference>
<evidence type="ECO:0000313" key="11">
    <source>
        <dbReference type="EMBL" id="RZS75167.1"/>
    </source>
</evidence>
<feature type="domain" description="S1 motif" evidence="10">
    <location>
        <begin position="568"/>
        <end position="650"/>
    </location>
</feature>
<dbReference type="InterPro" id="IPR050180">
    <property type="entry name" value="RNR_Ribonuclease"/>
</dbReference>
<protein>
    <recommendedName>
        <fullName evidence="8">Ribonuclease R</fullName>
        <shortName evidence="8">RNase R</shortName>
        <ecNumber evidence="8">3.1.13.1</ecNumber>
    </recommendedName>
</protein>
<dbReference type="Proteomes" id="UP000293874">
    <property type="component" value="Unassembled WGS sequence"/>
</dbReference>
<keyword evidence="3 8" id="KW-0963">Cytoplasm</keyword>
<dbReference type="GO" id="GO:0008859">
    <property type="term" value="F:exoribonuclease II activity"/>
    <property type="evidence" value="ECO:0007669"/>
    <property type="project" value="UniProtKB-UniRule"/>
</dbReference>
<proteinExistence type="inferred from homology"/>
<feature type="region of interest" description="Disordered" evidence="9">
    <location>
        <begin position="1"/>
        <end position="20"/>
    </location>
</feature>
<dbReference type="SMART" id="SM00955">
    <property type="entry name" value="RNB"/>
    <property type="match status" value="1"/>
</dbReference>
<dbReference type="GO" id="GO:0003723">
    <property type="term" value="F:RNA binding"/>
    <property type="evidence" value="ECO:0007669"/>
    <property type="project" value="UniProtKB-UniRule"/>
</dbReference>
<dbReference type="Pfam" id="PF17876">
    <property type="entry name" value="CSD2"/>
    <property type="match status" value="1"/>
</dbReference>
<evidence type="ECO:0000256" key="7">
    <source>
        <dbReference type="ARBA" id="ARBA00022884"/>
    </source>
</evidence>
<dbReference type="PROSITE" id="PS50126">
    <property type="entry name" value="S1"/>
    <property type="match status" value="1"/>
</dbReference>
<dbReference type="EC" id="3.1.13.1" evidence="8"/>
<dbReference type="GO" id="GO:0006402">
    <property type="term" value="P:mRNA catabolic process"/>
    <property type="evidence" value="ECO:0007669"/>
    <property type="project" value="TreeGrafter"/>
</dbReference>
<dbReference type="NCBIfam" id="TIGR00358">
    <property type="entry name" value="3_prime_RNase"/>
    <property type="match status" value="1"/>
</dbReference>
<dbReference type="RefSeq" id="WP_130539558.1">
    <property type="nucleotide sequence ID" value="NZ_SGXA01000001.1"/>
</dbReference>
<dbReference type="Pfam" id="PF08206">
    <property type="entry name" value="OB_RNB"/>
    <property type="match status" value="1"/>
</dbReference>
<name>A0A4Q7N0Q1_9BACT</name>
<accession>A0A4Q7N0Q1</accession>
<dbReference type="InterPro" id="IPR013223">
    <property type="entry name" value="RNase_B_OB_dom"/>
</dbReference>
<gene>
    <name evidence="8" type="primary">rnr</name>
    <name evidence="11" type="ORF">EV199_1028</name>
</gene>
<evidence type="ECO:0000259" key="10">
    <source>
        <dbReference type="PROSITE" id="PS50126"/>
    </source>
</evidence>
<keyword evidence="7 8" id="KW-0694">RNA-binding</keyword>